<protein>
    <submittedName>
        <fullName evidence="2">PDZ domain-containing protein</fullName>
    </submittedName>
</protein>
<evidence type="ECO:0000313" key="2">
    <source>
        <dbReference type="EMBL" id="SIO46579.1"/>
    </source>
</evidence>
<keyword evidence="3" id="KW-1185">Reference proteome</keyword>
<dbReference type="PANTHER" id="PTHR12147">
    <property type="entry name" value="METALLOPEPTIDASE M28 FAMILY MEMBER"/>
    <property type="match status" value="1"/>
</dbReference>
<dbReference type="STRING" id="536979.SAMN04488055_4276"/>
<evidence type="ECO:0000259" key="1">
    <source>
        <dbReference type="PROSITE" id="PS50106"/>
    </source>
</evidence>
<dbReference type="GO" id="GO:0006508">
    <property type="term" value="P:proteolysis"/>
    <property type="evidence" value="ECO:0007669"/>
    <property type="project" value="InterPro"/>
</dbReference>
<dbReference type="AlphaFoldDB" id="A0A1N6JQX9"/>
<gene>
    <name evidence="2" type="ORF">SAMN04488055_4276</name>
</gene>
<dbReference type="InterPro" id="IPR001478">
    <property type="entry name" value="PDZ"/>
</dbReference>
<dbReference type="Pfam" id="PF04389">
    <property type="entry name" value="Peptidase_M28"/>
    <property type="match status" value="1"/>
</dbReference>
<name>A0A1N6JQX9_9BACT</name>
<dbReference type="InterPro" id="IPR045175">
    <property type="entry name" value="M28_fam"/>
</dbReference>
<dbReference type="SMART" id="SM00228">
    <property type="entry name" value="PDZ"/>
    <property type="match status" value="1"/>
</dbReference>
<dbReference type="RefSeq" id="WP_074241639.1">
    <property type="nucleotide sequence ID" value="NZ_FSRA01000002.1"/>
</dbReference>
<dbReference type="InterPro" id="IPR007484">
    <property type="entry name" value="Peptidase_M28"/>
</dbReference>
<evidence type="ECO:0000313" key="3">
    <source>
        <dbReference type="Proteomes" id="UP000185003"/>
    </source>
</evidence>
<dbReference type="PROSITE" id="PS50106">
    <property type="entry name" value="PDZ"/>
    <property type="match status" value="1"/>
</dbReference>
<dbReference type="Gene3D" id="3.40.630.10">
    <property type="entry name" value="Zn peptidases"/>
    <property type="match status" value="2"/>
</dbReference>
<dbReference type="PANTHER" id="PTHR12147:SF26">
    <property type="entry name" value="PEPTIDASE M28 DOMAIN-CONTAINING PROTEIN"/>
    <property type="match status" value="1"/>
</dbReference>
<dbReference type="Pfam" id="PF13180">
    <property type="entry name" value="PDZ_2"/>
    <property type="match status" value="1"/>
</dbReference>
<dbReference type="OrthoDB" id="1521787at2"/>
<sequence length="540" mass="59083">MKKCYLLLPLVCITLVAYPQKKADRKTVNNLQLHVTYLASDKLEGRRTGTEGEQLASAYIAEQMKLAGLSPKGDQGYLQTFTVREGKEPGANTKFNINHQAIKPEHYRPLPFSAVKAAKGEVLPGVNEMDNIWLDNVKAWDEKVSPHASPMELYIKKTKEAKKNGATGIVFYNGPEEFTTVTRWLDEKSEALPIPAVWVGPEASKTLSADDANGFQIEMQVDFKDSKRTGTNVVGYIDNGAANTVVIGAHYDHLGLGEDHNSLAPGEKAIHNGADDNASGTAALLELGRLLKASKLKNNNYLLIAFSGEELGLFGSKYYTENSTIDITSVNYMVNMDMVGRLNNDKGLQIGGIGTSPSWTALLKSSLPSGLKVSYDSSGTGPSDHTSFYRKDIPVLFFFTGTHADYHKPSDDADKINYEGELTVLKTVYEIIEKTNAQPRLAFTKTREMQMGRSTRFTVTLGIMPDYTYSKGGVRVDGVSDGKPASKAGLATGDVIIQLGNMPVTDVETYMGALSTFKAGDQTTVKVKRGKEEKVFDIRF</sequence>
<organism evidence="2 3">
    <name type="scientific">Chitinophaga niabensis</name>
    <dbReference type="NCBI Taxonomy" id="536979"/>
    <lineage>
        <taxon>Bacteria</taxon>
        <taxon>Pseudomonadati</taxon>
        <taxon>Bacteroidota</taxon>
        <taxon>Chitinophagia</taxon>
        <taxon>Chitinophagales</taxon>
        <taxon>Chitinophagaceae</taxon>
        <taxon>Chitinophaga</taxon>
    </lineage>
</organism>
<feature type="domain" description="PDZ" evidence="1">
    <location>
        <begin position="448"/>
        <end position="531"/>
    </location>
</feature>
<accession>A0A1N6JQX9</accession>
<reference evidence="2 3" key="1">
    <citation type="submission" date="2016-11" db="EMBL/GenBank/DDBJ databases">
        <authorList>
            <person name="Jaros S."/>
            <person name="Januszkiewicz K."/>
            <person name="Wedrychowicz H."/>
        </authorList>
    </citation>
    <scope>NUCLEOTIDE SEQUENCE [LARGE SCALE GENOMIC DNA]</scope>
    <source>
        <strain evidence="2 3">DSM 24787</strain>
    </source>
</reference>
<proteinExistence type="predicted"/>
<dbReference type="SUPFAM" id="SSF53187">
    <property type="entry name" value="Zn-dependent exopeptidases"/>
    <property type="match status" value="1"/>
</dbReference>
<dbReference type="InterPro" id="IPR036034">
    <property type="entry name" value="PDZ_sf"/>
</dbReference>
<dbReference type="GO" id="GO:0008235">
    <property type="term" value="F:metalloexopeptidase activity"/>
    <property type="evidence" value="ECO:0007669"/>
    <property type="project" value="InterPro"/>
</dbReference>
<dbReference type="Proteomes" id="UP000185003">
    <property type="component" value="Unassembled WGS sequence"/>
</dbReference>
<dbReference type="EMBL" id="FSRA01000002">
    <property type="protein sequence ID" value="SIO46579.1"/>
    <property type="molecule type" value="Genomic_DNA"/>
</dbReference>
<dbReference type="SUPFAM" id="SSF50156">
    <property type="entry name" value="PDZ domain-like"/>
    <property type="match status" value="1"/>
</dbReference>
<dbReference type="Gene3D" id="2.30.42.10">
    <property type="match status" value="1"/>
</dbReference>